<feature type="coiled-coil region" evidence="1">
    <location>
        <begin position="399"/>
        <end position="524"/>
    </location>
</feature>
<keyword evidence="3" id="KW-1185">Reference proteome</keyword>
<feature type="coiled-coil region" evidence="1">
    <location>
        <begin position="290"/>
        <end position="365"/>
    </location>
</feature>
<evidence type="ECO:0000313" key="2">
    <source>
        <dbReference type="EMBL" id="KAG9393267.1"/>
    </source>
</evidence>
<organism evidence="2 3">
    <name type="scientific">Carpediemonas membranifera</name>
    <dbReference type="NCBI Taxonomy" id="201153"/>
    <lineage>
        <taxon>Eukaryota</taxon>
        <taxon>Metamonada</taxon>
        <taxon>Carpediemonas-like organisms</taxon>
        <taxon>Carpediemonas</taxon>
    </lineage>
</organism>
<dbReference type="EMBL" id="JAHDYR010000025">
    <property type="protein sequence ID" value="KAG9393267.1"/>
    <property type="molecule type" value="Genomic_DNA"/>
</dbReference>
<name>A0A8J6BAD1_9EUKA</name>
<gene>
    <name evidence="2" type="ORF">J8273_3400</name>
</gene>
<feature type="coiled-coil region" evidence="1">
    <location>
        <begin position="67"/>
        <end position="199"/>
    </location>
</feature>
<reference evidence="2" key="1">
    <citation type="submission" date="2021-05" db="EMBL/GenBank/DDBJ databases">
        <title>A free-living protist that lacks canonical eukaryotic 1 DNA replication and segregation systems.</title>
        <authorList>
            <person name="Salas-Leiva D.E."/>
            <person name="Tromer E.C."/>
            <person name="Curtis B.A."/>
            <person name="Jerlstrom-Hultqvist J."/>
            <person name="Kolisko M."/>
            <person name="Yi Z."/>
            <person name="Salas-Leiva J.S."/>
            <person name="Gallot-Lavallee L."/>
            <person name="Kops G.J.P.L."/>
            <person name="Archibald J.M."/>
            <person name="Simpson A.G.B."/>
            <person name="Roger A.J."/>
        </authorList>
    </citation>
    <scope>NUCLEOTIDE SEQUENCE</scope>
    <source>
        <strain evidence="2">BICM</strain>
    </source>
</reference>
<comment type="caution">
    <text evidence="2">The sequence shown here is derived from an EMBL/GenBank/DDBJ whole genome shotgun (WGS) entry which is preliminary data.</text>
</comment>
<dbReference type="SUPFAM" id="SSF57997">
    <property type="entry name" value="Tropomyosin"/>
    <property type="match status" value="1"/>
</dbReference>
<keyword evidence="1" id="KW-0175">Coiled coil</keyword>
<dbReference type="AlphaFoldDB" id="A0A8J6BAD1"/>
<sequence>MNSRDIADKSRKYITALQKELSDAQMSAQRQIAALERDKDAEIAAIEAERDSLVSVLQEQDVHINEMQEVEERTALLLESYKELEAKHADLVQAHESTSERLKALSEEHTTLKRQLKQAETELTTLRAEHEEMRADRDQSRRAEVAARQARAVLENTLEEVQHEMHSKLGTALEDGQRAAELERTLAAVVKENKTLLDETQTMRDMLQEEKTARTDAEAALVAAGQEHSRALEADETAINELKAGISRLESRLSGESRANPQADELKMVSSVIADQLAEFRSAMHQSDVLNELKEKRRKKSKKTKAASDRVALEATIASLSDELAAAKHAAESHKQAASREKREAADLRGRLTALKAEKGELIKKLAALDGTSAKDEVLSLQRELKVAKTDSDRKKVTLDTLRSRIGDLQEQVKSLTAERDTLETRVEELTKTKKRLHNQVKEAESGLKSTNGRVKGLVKQLDEATSQAQQAERRLAETSRLYEGSMAELKSERARCSEFRDVLEDANERLACFEHDVMRKDAQIRALSSQLEEQTISVIPESLITITEEERDLLSGLDFGMDDLESIGVVVR</sequence>
<proteinExistence type="predicted"/>
<dbReference type="Proteomes" id="UP000717585">
    <property type="component" value="Unassembled WGS sequence"/>
</dbReference>
<dbReference type="Gene3D" id="1.10.287.1490">
    <property type="match status" value="1"/>
</dbReference>
<protein>
    <submittedName>
        <fullName evidence="2">Chromosome partition protein Smc</fullName>
    </submittedName>
</protein>
<evidence type="ECO:0000256" key="1">
    <source>
        <dbReference type="SAM" id="Coils"/>
    </source>
</evidence>
<evidence type="ECO:0000313" key="3">
    <source>
        <dbReference type="Proteomes" id="UP000717585"/>
    </source>
</evidence>
<accession>A0A8J6BAD1</accession>